<evidence type="ECO:0000256" key="1">
    <source>
        <dbReference type="ARBA" id="ARBA00004651"/>
    </source>
</evidence>
<dbReference type="PANTHER" id="PTHR30250:SF10">
    <property type="entry name" value="LIPOPOLYSACCHARIDE BIOSYNTHESIS PROTEIN WZXC"/>
    <property type="match status" value="1"/>
</dbReference>
<keyword evidence="9" id="KW-1185">Reference proteome</keyword>
<feature type="transmembrane region" description="Helical" evidence="7">
    <location>
        <begin position="317"/>
        <end position="336"/>
    </location>
</feature>
<dbReference type="EMBL" id="FYAK01000002">
    <property type="protein sequence ID" value="SMY34616.1"/>
    <property type="molecule type" value="Genomic_DNA"/>
</dbReference>
<evidence type="ECO:0000256" key="6">
    <source>
        <dbReference type="ARBA" id="ARBA00023136"/>
    </source>
</evidence>
<evidence type="ECO:0000256" key="2">
    <source>
        <dbReference type="ARBA" id="ARBA00007430"/>
    </source>
</evidence>
<feature type="transmembrane region" description="Helical" evidence="7">
    <location>
        <begin position="154"/>
        <end position="170"/>
    </location>
</feature>
<accession>A0A1Y6MDI8</accession>
<evidence type="ECO:0000256" key="4">
    <source>
        <dbReference type="ARBA" id="ARBA00022692"/>
    </source>
</evidence>
<evidence type="ECO:0000313" key="8">
    <source>
        <dbReference type="EMBL" id="SMY34616.1"/>
    </source>
</evidence>
<feature type="transmembrane region" description="Helical" evidence="7">
    <location>
        <begin position="103"/>
        <end position="123"/>
    </location>
</feature>
<feature type="transmembrane region" description="Helical" evidence="7">
    <location>
        <begin position="277"/>
        <end position="297"/>
    </location>
</feature>
<reference evidence="9" key="1">
    <citation type="submission" date="2017-06" db="EMBL/GenBank/DDBJ databases">
        <authorList>
            <person name="Rodrigo-Torres L."/>
            <person name="Arahal R.D."/>
            <person name="Lucena T."/>
        </authorList>
    </citation>
    <scope>NUCLEOTIDE SEQUENCE [LARGE SCALE GENOMIC DNA]</scope>
    <source>
        <strain evidence="9">CECT 9190</strain>
    </source>
</reference>
<organism evidence="8 9">
    <name type="scientific">Photobacterium malacitanum</name>
    <dbReference type="NCBI Taxonomy" id="2204294"/>
    <lineage>
        <taxon>Bacteria</taxon>
        <taxon>Pseudomonadati</taxon>
        <taxon>Pseudomonadota</taxon>
        <taxon>Gammaproteobacteria</taxon>
        <taxon>Vibrionales</taxon>
        <taxon>Vibrionaceae</taxon>
        <taxon>Photobacterium</taxon>
    </lineage>
</organism>
<dbReference type="RefSeq" id="WP_087844807.1">
    <property type="nucleotide sequence ID" value="NZ_FYAK01000002.1"/>
</dbReference>
<keyword evidence="6 7" id="KW-0472">Membrane</keyword>
<keyword evidence="5 7" id="KW-1133">Transmembrane helix</keyword>
<dbReference type="AlphaFoldDB" id="A0A1Y6MDI8"/>
<proteinExistence type="inferred from homology"/>
<gene>
    <name evidence="8" type="ORF">PMAL9190_01759</name>
</gene>
<dbReference type="InterPro" id="IPR050833">
    <property type="entry name" value="Poly_Biosynth_Transport"/>
</dbReference>
<evidence type="ECO:0000256" key="7">
    <source>
        <dbReference type="SAM" id="Phobius"/>
    </source>
</evidence>
<evidence type="ECO:0000313" key="9">
    <source>
        <dbReference type="Proteomes" id="UP000195963"/>
    </source>
</evidence>
<evidence type="ECO:0000256" key="5">
    <source>
        <dbReference type="ARBA" id="ARBA00022989"/>
    </source>
</evidence>
<feature type="transmembrane region" description="Helical" evidence="7">
    <location>
        <begin position="70"/>
        <end position="91"/>
    </location>
</feature>
<comment type="subcellular location">
    <subcellularLocation>
        <location evidence="1">Cell membrane</location>
        <topology evidence="1">Multi-pass membrane protein</topology>
    </subcellularLocation>
</comment>
<name>A0A1Y6MDI8_9GAMM</name>
<sequence length="402" mass="46528">MSLIKSASTIGGSSVISQLIGAFTILFISYRYGMSAVGNYALMLGIIMIGAQIALYGSHFLLTKVRDDELQIAIVFSFIQSWAVSALYIYLVRLSFDLPFWPTYILTASYSLMIVSENVLLRYKLFNKLALQRISVTVVVFCAALCSWKDIYLYDVWAVFHLSLISYWLYKYIDFKDFKISSFYPTTQCKYIARHWQHLSRIGSAEVIANASLQLPTILINHWFSPLVAGYFAVVNRFCLSPVLIMGQSVRNYTFSKWSEDFRNKFFNIKEYRQVRALLFGLSVAVVIGIYFVYPWLTERFLSEQWVQSIATSRMMLPYVFVMLAFVPLTVVELIFGSPNYFLRIQCEQLLIVVITFIILPLIYKDYALSLIMFSVLTAIRYLMIYININKRVLKLKEQGFK</sequence>
<keyword evidence="4 7" id="KW-0812">Transmembrane</keyword>
<dbReference type="PANTHER" id="PTHR30250">
    <property type="entry name" value="PST FAMILY PREDICTED COLANIC ACID TRANSPORTER"/>
    <property type="match status" value="1"/>
</dbReference>
<evidence type="ECO:0008006" key="10">
    <source>
        <dbReference type="Google" id="ProtNLM"/>
    </source>
</evidence>
<feature type="transmembrane region" description="Helical" evidence="7">
    <location>
        <begin position="370"/>
        <end position="389"/>
    </location>
</feature>
<protein>
    <recommendedName>
        <fullName evidence="10">Capsular biosynthesis protein</fullName>
    </recommendedName>
</protein>
<feature type="transmembrane region" description="Helical" evidence="7">
    <location>
        <begin position="7"/>
        <end position="28"/>
    </location>
</feature>
<feature type="transmembrane region" description="Helical" evidence="7">
    <location>
        <begin position="40"/>
        <end position="58"/>
    </location>
</feature>
<dbReference type="GO" id="GO:0005886">
    <property type="term" value="C:plasma membrane"/>
    <property type="evidence" value="ECO:0007669"/>
    <property type="project" value="UniProtKB-SubCell"/>
</dbReference>
<feature type="transmembrane region" description="Helical" evidence="7">
    <location>
        <begin position="348"/>
        <end position="364"/>
    </location>
</feature>
<keyword evidence="3" id="KW-1003">Cell membrane</keyword>
<comment type="similarity">
    <text evidence="2">Belongs to the polysaccharide synthase family.</text>
</comment>
<evidence type="ECO:0000256" key="3">
    <source>
        <dbReference type="ARBA" id="ARBA00022475"/>
    </source>
</evidence>
<dbReference type="Proteomes" id="UP000195963">
    <property type="component" value="Unassembled WGS sequence"/>
</dbReference>